<feature type="compositionally biased region" description="Polar residues" evidence="1">
    <location>
        <begin position="43"/>
        <end position="59"/>
    </location>
</feature>
<gene>
    <name evidence="2" type="ORF">ISS99_11715</name>
</gene>
<proteinExistence type="predicted"/>
<dbReference type="Proteomes" id="UP001430193">
    <property type="component" value="Unassembled WGS sequence"/>
</dbReference>
<dbReference type="EMBL" id="JADIKF010000039">
    <property type="protein sequence ID" value="MBM7130198.1"/>
    <property type="molecule type" value="Genomic_DNA"/>
</dbReference>
<evidence type="ECO:0000313" key="3">
    <source>
        <dbReference type="Proteomes" id="UP001430193"/>
    </source>
</evidence>
<evidence type="ECO:0000313" key="2">
    <source>
        <dbReference type="EMBL" id="MBM7130198.1"/>
    </source>
</evidence>
<accession>A0ABS2KH07</accession>
<dbReference type="RefSeq" id="WP_204631802.1">
    <property type="nucleotide sequence ID" value="NZ_BSOC01000002.1"/>
</dbReference>
<protein>
    <submittedName>
        <fullName evidence="2">Uncharacterized protein</fullName>
    </submittedName>
</protein>
<feature type="compositionally biased region" description="Basic and acidic residues" evidence="1">
    <location>
        <begin position="25"/>
        <end position="39"/>
    </location>
</feature>
<sequence>MRAFVADQTTSESSEAQRAAFNEIDGEKHSSIGTRERSRFNGALSSVVSPNVSSGKKPP</sequence>
<comment type="caution">
    <text evidence="2">The sequence shown here is derived from an EMBL/GenBank/DDBJ whole genome shotgun (WGS) entry which is preliminary data.</text>
</comment>
<feature type="region of interest" description="Disordered" evidence="1">
    <location>
        <begin position="1"/>
        <end position="59"/>
    </location>
</feature>
<organism evidence="2 3">
    <name type="scientific">Dyella mobilis</name>
    <dbReference type="NCBI Taxonomy" id="1849582"/>
    <lineage>
        <taxon>Bacteria</taxon>
        <taxon>Pseudomonadati</taxon>
        <taxon>Pseudomonadota</taxon>
        <taxon>Gammaproteobacteria</taxon>
        <taxon>Lysobacterales</taxon>
        <taxon>Rhodanobacteraceae</taxon>
        <taxon>Dyella</taxon>
    </lineage>
</organism>
<name>A0ABS2KH07_9GAMM</name>
<evidence type="ECO:0000256" key="1">
    <source>
        <dbReference type="SAM" id="MobiDB-lite"/>
    </source>
</evidence>
<keyword evidence="3" id="KW-1185">Reference proteome</keyword>
<reference evidence="2" key="1">
    <citation type="submission" date="2020-10" db="EMBL/GenBank/DDBJ databases">
        <title>Phylogeny of dyella-like bacteria.</title>
        <authorList>
            <person name="Fu J."/>
        </authorList>
    </citation>
    <scope>NUCLEOTIDE SEQUENCE</scope>
    <source>
        <strain evidence="2">DHON07</strain>
    </source>
</reference>
<feature type="compositionally biased region" description="Polar residues" evidence="1">
    <location>
        <begin position="7"/>
        <end position="16"/>
    </location>
</feature>